<evidence type="ECO:0000256" key="4">
    <source>
        <dbReference type="ARBA" id="ARBA00022490"/>
    </source>
</evidence>
<evidence type="ECO:0000313" key="15">
    <source>
        <dbReference type="Proteomes" id="UP000722121"/>
    </source>
</evidence>
<dbReference type="InterPro" id="IPR001001">
    <property type="entry name" value="DNA_polIII_beta"/>
</dbReference>
<evidence type="ECO:0000256" key="9">
    <source>
        <dbReference type="ARBA" id="ARBA00023125"/>
    </source>
</evidence>
<comment type="subunit">
    <text evidence="10">Forms a ring-shaped head-to-tail homodimer around DNA.</text>
</comment>
<dbReference type="GO" id="GO:0003887">
    <property type="term" value="F:DNA-directed DNA polymerase activity"/>
    <property type="evidence" value="ECO:0007669"/>
    <property type="project" value="UniProtKB-EC"/>
</dbReference>
<dbReference type="CDD" id="cd00140">
    <property type="entry name" value="beta_clamp"/>
    <property type="match status" value="1"/>
</dbReference>
<keyword evidence="5 10" id="KW-0808">Transferase</keyword>
<feature type="domain" description="DNA polymerase III beta sliding clamp central" evidence="12">
    <location>
        <begin position="130"/>
        <end position="244"/>
    </location>
</feature>
<evidence type="ECO:0000256" key="2">
    <source>
        <dbReference type="ARBA" id="ARBA00010752"/>
    </source>
</evidence>
<keyword evidence="7 10" id="KW-0235">DNA replication</keyword>
<proteinExistence type="inferred from homology"/>
<dbReference type="PANTHER" id="PTHR30478:SF0">
    <property type="entry name" value="BETA SLIDING CLAMP"/>
    <property type="match status" value="1"/>
</dbReference>
<comment type="function">
    <text evidence="10">Confers DNA tethering and processivity to DNA polymerases and other proteins. Acts as a clamp, forming a ring around DNA (a reaction catalyzed by the clamp-loading complex) which diffuses in an ATP-independent manner freely and bidirectionally along dsDNA. Initially characterized for its ability to contact the catalytic subunit of DNA polymerase III (Pol III), a complex, multichain enzyme responsible for most of the replicative synthesis in bacteria; Pol III exhibits 3'-5' exonuclease proofreading activity. The beta chain is required for initiation of replication as well as for processivity of DNA replication.</text>
</comment>
<dbReference type="Pfam" id="PF02767">
    <property type="entry name" value="DNA_pol3_beta_2"/>
    <property type="match status" value="1"/>
</dbReference>
<keyword evidence="9" id="KW-0238">DNA-binding</keyword>
<evidence type="ECO:0000259" key="13">
    <source>
        <dbReference type="Pfam" id="PF02768"/>
    </source>
</evidence>
<keyword evidence="6 10" id="KW-0548">Nucleotidyltransferase</keyword>
<dbReference type="PANTHER" id="PTHR30478">
    <property type="entry name" value="DNA POLYMERASE III SUBUNIT BETA"/>
    <property type="match status" value="1"/>
</dbReference>
<dbReference type="Gene3D" id="3.10.150.10">
    <property type="entry name" value="DNA Polymerase III, subunit A, domain 2"/>
    <property type="match status" value="1"/>
</dbReference>
<evidence type="ECO:0000256" key="6">
    <source>
        <dbReference type="ARBA" id="ARBA00022695"/>
    </source>
</evidence>
<evidence type="ECO:0000313" key="14">
    <source>
        <dbReference type="EMBL" id="MBN4067504.1"/>
    </source>
</evidence>
<keyword evidence="4 10" id="KW-0963">Cytoplasm</keyword>
<sequence>MKFVIAKSELMQLINKIQTIVGKSSATVPILSNFLLEAKGGEIILTATDLTVGLRCQGSAKIIEEGVTTLPARTFFQLVREITAENIEITTNDNEISTISAGSSLFKLHGMSKDEFPRLPDLTDATKFTVDGAALREGVYRTSYAVSKEDSRYMLTGVLLEVSDGKASFVATDAKRLAKATASIVIGDKSFKARHVLPVKAVDEIIRIVDDTAQATVYLMQDRIAIESGQSLLITKLLSEDFPDYTRIIPDQSDANISLHREELVSLLRQMSLFSDDPTDPICFCFTAGELILKTNNMRVGEGTVSMPIDYHKEKITISLSPHFFLDVLKHTKDETVNFALTDSYNPGMITDSTNSIAVLMPLRLQQEE</sequence>
<comment type="similarity">
    <text evidence="2 10">Belongs to the beta sliding clamp family.</text>
</comment>
<evidence type="ECO:0000256" key="1">
    <source>
        <dbReference type="ARBA" id="ARBA00004496"/>
    </source>
</evidence>
<dbReference type="Gene3D" id="3.70.10.10">
    <property type="match status" value="1"/>
</dbReference>
<evidence type="ECO:0000259" key="11">
    <source>
        <dbReference type="Pfam" id="PF00712"/>
    </source>
</evidence>
<dbReference type="SMART" id="SM00480">
    <property type="entry name" value="POL3Bc"/>
    <property type="match status" value="1"/>
</dbReference>
<dbReference type="Pfam" id="PF02768">
    <property type="entry name" value="DNA_pol3_beta_3"/>
    <property type="match status" value="1"/>
</dbReference>
<dbReference type="InterPro" id="IPR046938">
    <property type="entry name" value="DNA_clamp_sf"/>
</dbReference>
<dbReference type="NCBIfam" id="TIGR00663">
    <property type="entry name" value="dnan"/>
    <property type="match status" value="1"/>
</dbReference>
<dbReference type="InterPro" id="IPR022637">
    <property type="entry name" value="DNA_polIII_beta_cen"/>
</dbReference>
<evidence type="ECO:0000256" key="5">
    <source>
        <dbReference type="ARBA" id="ARBA00022679"/>
    </source>
</evidence>
<evidence type="ECO:0000259" key="12">
    <source>
        <dbReference type="Pfam" id="PF02767"/>
    </source>
</evidence>
<feature type="domain" description="DNA polymerase III beta sliding clamp C-terminal" evidence="13">
    <location>
        <begin position="247"/>
        <end position="357"/>
    </location>
</feature>
<protein>
    <recommendedName>
        <fullName evidence="3 10">Beta sliding clamp</fullName>
    </recommendedName>
</protein>
<gene>
    <name evidence="14" type="primary">dnaN</name>
    <name evidence="14" type="ORF">JYU14_05410</name>
</gene>
<dbReference type="EMBL" id="JAFITR010000170">
    <property type="protein sequence ID" value="MBN4067504.1"/>
    <property type="molecule type" value="Genomic_DNA"/>
</dbReference>
<reference evidence="14 15" key="1">
    <citation type="submission" date="2021-02" db="EMBL/GenBank/DDBJ databases">
        <title>Activity-based single-cell genomes from oceanic crustal fluid captures similar information to metagenomic and metatranscriptomic surveys with orders of magnitude less sampling.</title>
        <authorList>
            <person name="D'Angelo T.S."/>
            <person name="Orcutt B.N."/>
        </authorList>
    </citation>
    <scope>NUCLEOTIDE SEQUENCE [LARGE SCALE GENOMIC DNA]</scope>
    <source>
        <strain evidence="14">AH-315-G07</strain>
    </source>
</reference>
<keyword evidence="8 10" id="KW-0239">DNA-directed DNA polymerase</keyword>
<comment type="caution">
    <text evidence="14">The sequence shown here is derived from an EMBL/GenBank/DDBJ whole genome shotgun (WGS) entry which is preliminary data.</text>
</comment>
<name>A0ABS3ASI5_9BACT</name>
<organism evidence="14 15">
    <name type="scientific">Simkania negevensis</name>
    <dbReference type="NCBI Taxonomy" id="83561"/>
    <lineage>
        <taxon>Bacteria</taxon>
        <taxon>Pseudomonadati</taxon>
        <taxon>Chlamydiota</taxon>
        <taxon>Chlamydiia</taxon>
        <taxon>Parachlamydiales</taxon>
        <taxon>Simkaniaceae</taxon>
        <taxon>Simkania</taxon>
    </lineage>
</organism>
<dbReference type="Proteomes" id="UP000722121">
    <property type="component" value="Unassembled WGS sequence"/>
</dbReference>
<evidence type="ECO:0000256" key="3">
    <source>
        <dbReference type="ARBA" id="ARBA00021035"/>
    </source>
</evidence>
<evidence type="ECO:0000256" key="7">
    <source>
        <dbReference type="ARBA" id="ARBA00022705"/>
    </source>
</evidence>
<dbReference type="Pfam" id="PF00712">
    <property type="entry name" value="DNA_pol3_beta"/>
    <property type="match status" value="1"/>
</dbReference>
<dbReference type="InterPro" id="IPR022635">
    <property type="entry name" value="DNA_polIII_beta_C"/>
</dbReference>
<evidence type="ECO:0000256" key="8">
    <source>
        <dbReference type="ARBA" id="ARBA00022932"/>
    </source>
</evidence>
<dbReference type="PIRSF" id="PIRSF000804">
    <property type="entry name" value="DNA_pol_III_b"/>
    <property type="match status" value="1"/>
</dbReference>
<accession>A0ABS3ASI5</accession>
<keyword evidence="15" id="KW-1185">Reference proteome</keyword>
<dbReference type="SUPFAM" id="SSF55979">
    <property type="entry name" value="DNA clamp"/>
    <property type="match status" value="3"/>
</dbReference>
<comment type="subcellular location">
    <subcellularLocation>
        <location evidence="1 10">Cytoplasm</location>
    </subcellularLocation>
</comment>
<dbReference type="InterPro" id="IPR022634">
    <property type="entry name" value="DNA_polIII_beta_N"/>
</dbReference>
<feature type="domain" description="DNA polymerase III beta sliding clamp N-terminal" evidence="11">
    <location>
        <begin position="1"/>
        <end position="120"/>
    </location>
</feature>
<evidence type="ECO:0000256" key="10">
    <source>
        <dbReference type="PIRNR" id="PIRNR000804"/>
    </source>
</evidence>